<feature type="transmembrane region" description="Helical" evidence="1">
    <location>
        <begin position="174"/>
        <end position="201"/>
    </location>
</feature>
<feature type="transmembrane region" description="Helical" evidence="1">
    <location>
        <begin position="45"/>
        <end position="64"/>
    </location>
</feature>
<reference evidence="3" key="1">
    <citation type="submission" date="2016-10" db="EMBL/GenBank/DDBJ databases">
        <authorList>
            <person name="Varghese N."/>
            <person name="Submissions S."/>
        </authorList>
    </citation>
    <scope>NUCLEOTIDE SEQUENCE [LARGE SCALE GENOMIC DNA]</scope>
    <source>
        <strain evidence="3">DSM 8415</strain>
    </source>
</reference>
<gene>
    <name evidence="2" type="ORF">SAMN05660835_00057</name>
</gene>
<dbReference type="EMBL" id="FMYU01000001">
    <property type="protein sequence ID" value="SDB96023.1"/>
    <property type="molecule type" value="Genomic_DNA"/>
</dbReference>
<name>A0A1G6HPE5_9BACT</name>
<feature type="transmembrane region" description="Helical" evidence="1">
    <location>
        <begin position="85"/>
        <end position="108"/>
    </location>
</feature>
<accession>A0A1G6HPE5</accession>
<dbReference type="OrthoDB" id="5298483at2"/>
<dbReference type="Proteomes" id="UP000199411">
    <property type="component" value="Unassembled WGS sequence"/>
</dbReference>
<keyword evidence="3" id="KW-1185">Reference proteome</keyword>
<evidence type="ECO:0000313" key="2">
    <source>
        <dbReference type="EMBL" id="SDB96023.1"/>
    </source>
</evidence>
<proteinExistence type="predicted"/>
<evidence type="ECO:0000256" key="1">
    <source>
        <dbReference type="SAM" id="Phobius"/>
    </source>
</evidence>
<organism evidence="2 3">
    <name type="scientific">Desulfurella multipotens</name>
    <dbReference type="NCBI Taxonomy" id="79269"/>
    <lineage>
        <taxon>Bacteria</taxon>
        <taxon>Pseudomonadati</taxon>
        <taxon>Campylobacterota</taxon>
        <taxon>Desulfurellia</taxon>
        <taxon>Desulfurellales</taxon>
        <taxon>Desulfurellaceae</taxon>
        <taxon>Desulfurella</taxon>
    </lineage>
</organism>
<dbReference type="RefSeq" id="WP_092127336.1">
    <property type="nucleotide sequence ID" value="NZ_FMYU01000001.1"/>
</dbReference>
<feature type="transmembrane region" description="Helical" evidence="1">
    <location>
        <begin position="21"/>
        <end position="39"/>
    </location>
</feature>
<dbReference type="AlphaFoldDB" id="A0A1G6HPE5"/>
<keyword evidence="1" id="KW-1133">Transmembrane helix</keyword>
<sequence>MFSKAFNWLAQGFELFKKAGVTFVLQTAFIFLTITVSYLMKILLLSIFLYVIQLILVAGMFMSFDKIKNSQKIIFDNLFDGFTNNLYNLILLSIIFLLSSFIVSYFLVQFVNIKDLVNNYKHINSINYIPIFIIMLVDIVINFVLMLAMPFITIKKMSVLEAIGKSIVVCLKNFFPLVFLFIIYLPLAFIATISIIGWLILFPVLIGSMYEIFSDNYIT</sequence>
<protein>
    <submittedName>
        <fullName evidence="2">Uncharacterized protein</fullName>
    </submittedName>
</protein>
<evidence type="ECO:0000313" key="3">
    <source>
        <dbReference type="Proteomes" id="UP000199411"/>
    </source>
</evidence>
<keyword evidence="1" id="KW-0472">Membrane</keyword>
<feature type="transmembrane region" description="Helical" evidence="1">
    <location>
        <begin position="128"/>
        <end position="153"/>
    </location>
</feature>
<keyword evidence="1" id="KW-0812">Transmembrane</keyword>